<name>A0A8M8V679_SESIN</name>
<proteinExistence type="predicted"/>
<dbReference type="PROSITE" id="PS00028">
    <property type="entry name" value="ZINC_FINGER_C2H2_1"/>
    <property type="match status" value="1"/>
</dbReference>
<accession>A0A8M8V679</accession>
<dbReference type="PROSITE" id="PS50157">
    <property type="entry name" value="ZINC_FINGER_C2H2_2"/>
    <property type="match status" value="1"/>
</dbReference>
<evidence type="ECO:0000313" key="9">
    <source>
        <dbReference type="Proteomes" id="UP000504604"/>
    </source>
</evidence>
<evidence type="ECO:0000259" key="8">
    <source>
        <dbReference type="PROSITE" id="PS50157"/>
    </source>
</evidence>
<protein>
    <submittedName>
        <fullName evidence="10">Zinc finger protein 4-like isoform X1</fullName>
    </submittedName>
</protein>
<dbReference type="PANTHER" id="PTHR47287">
    <property type="entry name" value="C2H2 AND C2HC ZINC FINGERS SUPERFAMILY PROTEIN"/>
    <property type="match status" value="1"/>
</dbReference>
<keyword evidence="4" id="KW-0862">Zinc</keyword>
<evidence type="ECO:0000313" key="10">
    <source>
        <dbReference type="RefSeq" id="XP_020554558.1"/>
    </source>
</evidence>
<dbReference type="GeneID" id="105178206"/>
<dbReference type="Gene3D" id="3.30.160.60">
    <property type="entry name" value="Classic Zinc Finger"/>
    <property type="match status" value="1"/>
</dbReference>
<dbReference type="GO" id="GO:0008270">
    <property type="term" value="F:zinc ion binding"/>
    <property type="evidence" value="ECO:0007669"/>
    <property type="project" value="UniProtKB-KW"/>
</dbReference>
<dbReference type="SUPFAM" id="SSF57667">
    <property type="entry name" value="beta-beta-alpha zinc fingers"/>
    <property type="match status" value="1"/>
</dbReference>
<comment type="subcellular location">
    <subcellularLocation>
        <location evidence="1">Nucleus</location>
    </subcellularLocation>
</comment>
<dbReference type="PANTHER" id="PTHR47287:SF18">
    <property type="entry name" value="TRANSCRIPTION FACTOR C2H2 FAMILY"/>
    <property type="match status" value="1"/>
</dbReference>
<organism evidence="9 10">
    <name type="scientific">Sesamum indicum</name>
    <name type="common">Oriental sesame</name>
    <name type="synonym">Sesamum orientale</name>
    <dbReference type="NCBI Taxonomy" id="4182"/>
    <lineage>
        <taxon>Eukaryota</taxon>
        <taxon>Viridiplantae</taxon>
        <taxon>Streptophyta</taxon>
        <taxon>Embryophyta</taxon>
        <taxon>Tracheophyta</taxon>
        <taxon>Spermatophyta</taxon>
        <taxon>Magnoliopsida</taxon>
        <taxon>eudicotyledons</taxon>
        <taxon>Gunneridae</taxon>
        <taxon>Pentapetalae</taxon>
        <taxon>asterids</taxon>
        <taxon>lamiids</taxon>
        <taxon>Lamiales</taxon>
        <taxon>Pedaliaceae</taxon>
        <taxon>Sesamum</taxon>
    </lineage>
</organism>
<feature type="compositionally biased region" description="Low complexity" evidence="7">
    <location>
        <begin position="129"/>
        <end position="140"/>
    </location>
</feature>
<evidence type="ECO:0000256" key="4">
    <source>
        <dbReference type="ARBA" id="ARBA00022833"/>
    </source>
</evidence>
<dbReference type="AlphaFoldDB" id="A0A8M8V679"/>
<keyword evidence="5" id="KW-0539">Nucleus</keyword>
<reference evidence="10" key="1">
    <citation type="submission" date="2025-08" db="UniProtKB">
        <authorList>
            <consortium name="RefSeq"/>
        </authorList>
    </citation>
    <scope>IDENTIFICATION</scope>
</reference>
<keyword evidence="3 6" id="KW-0863">Zinc-finger</keyword>
<feature type="region of interest" description="Disordered" evidence="7">
    <location>
        <begin position="127"/>
        <end position="147"/>
    </location>
</feature>
<dbReference type="InterPro" id="IPR013087">
    <property type="entry name" value="Znf_C2H2_type"/>
</dbReference>
<dbReference type="OrthoDB" id="1933825at2759"/>
<evidence type="ECO:0000256" key="5">
    <source>
        <dbReference type="ARBA" id="ARBA00023242"/>
    </source>
</evidence>
<evidence type="ECO:0000256" key="7">
    <source>
        <dbReference type="SAM" id="MobiDB-lite"/>
    </source>
</evidence>
<gene>
    <name evidence="10" type="primary">LOC105178206</name>
</gene>
<keyword evidence="2" id="KW-0479">Metal-binding</keyword>
<dbReference type="GO" id="GO:0005634">
    <property type="term" value="C:nucleus"/>
    <property type="evidence" value="ECO:0007669"/>
    <property type="project" value="UniProtKB-SubCell"/>
</dbReference>
<dbReference type="InterPro" id="IPR036236">
    <property type="entry name" value="Znf_C2H2_sf"/>
</dbReference>
<evidence type="ECO:0000256" key="1">
    <source>
        <dbReference type="ARBA" id="ARBA00004123"/>
    </source>
</evidence>
<dbReference type="GO" id="GO:0009788">
    <property type="term" value="P:negative regulation of abscisic acid-activated signaling pathway"/>
    <property type="evidence" value="ECO:0007669"/>
    <property type="project" value="InterPro"/>
</dbReference>
<keyword evidence="9" id="KW-1185">Reference proteome</keyword>
<evidence type="ECO:0000256" key="3">
    <source>
        <dbReference type="ARBA" id="ARBA00022771"/>
    </source>
</evidence>
<dbReference type="RefSeq" id="XP_020554558.1">
    <property type="nucleotide sequence ID" value="XM_020698899.1"/>
</dbReference>
<dbReference type="InterPro" id="IPR044246">
    <property type="entry name" value="ZFP3-like"/>
</dbReference>
<dbReference type="Proteomes" id="UP000504604">
    <property type="component" value="Linkage group LG15"/>
</dbReference>
<evidence type="ECO:0000256" key="2">
    <source>
        <dbReference type="ARBA" id="ARBA00022723"/>
    </source>
</evidence>
<evidence type="ECO:0000256" key="6">
    <source>
        <dbReference type="PROSITE-ProRule" id="PRU00042"/>
    </source>
</evidence>
<feature type="domain" description="C2H2-type" evidence="8">
    <location>
        <begin position="156"/>
        <end position="183"/>
    </location>
</feature>
<sequence>MKHQSSGFCKLVVVDISASGSKVAAGTVSAISSIDHRTDHQVHTTMKSSKLDLEVEAISENESDDVNSQDASNISIREAIVDSSKGSVADPNHSTDPVSFDQLSSESVSLNLSLSFKFGHDELTGRESGGFSLSSTSESTNEPVTQSMATVTPRSFSCNFCQRKFFSSQALGGHQNAHKRERTLAKRAVRMGVIAERYASVASLPLHGSAFKCLGIKAHSSVHHGFVPQLRPTEIKASTRFENGYLFQPLYVEDEDTELLWPGSFHQAATANIVKETPPFNRDSTPDLTLRL</sequence>